<accession>A0A8T3B867</accession>
<evidence type="ECO:0000313" key="2">
    <source>
        <dbReference type="Proteomes" id="UP000829196"/>
    </source>
</evidence>
<sequence>MLAEQEGSPASRTASINTAMEIGCLSGLFCRPIVPTFLRICEQKRLKNALFFFRVLLTILRRGREASTIRRSAFQQWCGHLIGSKRKKS</sequence>
<name>A0A8T3B867_DENNO</name>
<keyword evidence="2" id="KW-1185">Reference proteome</keyword>
<dbReference type="AlphaFoldDB" id="A0A8T3B867"/>
<organism evidence="1 2">
    <name type="scientific">Dendrobium nobile</name>
    <name type="common">Orchid</name>
    <dbReference type="NCBI Taxonomy" id="94219"/>
    <lineage>
        <taxon>Eukaryota</taxon>
        <taxon>Viridiplantae</taxon>
        <taxon>Streptophyta</taxon>
        <taxon>Embryophyta</taxon>
        <taxon>Tracheophyta</taxon>
        <taxon>Spermatophyta</taxon>
        <taxon>Magnoliopsida</taxon>
        <taxon>Liliopsida</taxon>
        <taxon>Asparagales</taxon>
        <taxon>Orchidaceae</taxon>
        <taxon>Epidendroideae</taxon>
        <taxon>Malaxideae</taxon>
        <taxon>Dendrobiinae</taxon>
        <taxon>Dendrobium</taxon>
    </lineage>
</organism>
<gene>
    <name evidence="1" type="ORF">KFK09_013749</name>
</gene>
<evidence type="ECO:0000313" key="1">
    <source>
        <dbReference type="EMBL" id="KAI0507623.1"/>
    </source>
</evidence>
<comment type="caution">
    <text evidence="1">The sequence shown here is derived from an EMBL/GenBank/DDBJ whole genome shotgun (WGS) entry which is preliminary data.</text>
</comment>
<reference evidence="1" key="1">
    <citation type="journal article" date="2022" name="Front. Genet.">
        <title>Chromosome-Scale Assembly of the Dendrobium nobile Genome Provides Insights Into the Molecular Mechanism of the Biosynthesis of the Medicinal Active Ingredient of Dendrobium.</title>
        <authorList>
            <person name="Xu Q."/>
            <person name="Niu S.-C."/>
            <person name="Li K.-L."/>
            <person name="Zheng P.-J."/>
            <person name="Zhang X.-J."/>
            <person name="Jia Y."/>
            <person name="Liu Y."/>
            <person name="Niu Y.-X."/>
            <person name="Yu L.-H."/>
            <person name="Chen D.-F."/>
            <person name="Zhang G.-Q."/>
        </authorList>
    </citation>
    <scope>NUCLEOTIDE SEQUENCE</scope>
    <source>
        <tissue evidence="1">Leaf</tissue>
    </source>
</reference>
<dbReference type="Proteomes" id="UP000829196">
    <property type="component" value="Unassembled WGS sequence"/>
</dbReference>
<protein>
    <submittedName>
        <fullName evidence="1">Uncharacterized protein</fullName>
    </submittedName>
</protein>
<proteinExistence type="predicted"/>
<dbReference type="EMBL" id="JAGYWB010000010">
    <property type="protein sequence ID" value="KAI0507623.1"/>
    <property type="molecule type" value="Genomic_DNA"/>
</dbReference>